<dbReference type="PROSITE" id="PS50112">
    <property type="entry name" value="PAS"/>
    <property type="match status" value="1"/>
</dbReference>
<dbReference type="CDD" id="cd16922">
    <property type="entry name" value="HATPase_EvgS-ArcB-TorS-like"/>
    <property type="match status" value="1"/>
</dbReference>
<dbReference type="PROSITE" id="PS50110">
    <property type="entry name" value="RESPONSE_REGULATORY"/>
    <property type="match status" value="2"/>
</dbReference>
<feature type="domain" description="Response regulatory" evidence="15">
    <location>
        <begin position="838"/>
        <end position="958"/>
    </location>
</feature>
<evidence type="ECO:0000313" key="19">
    <source>
        <dbReference type="Proteomes" id="UP000727490"/>
    </source>
</evidence>
<feature type="modified residue" description="4-aspartylphosphate" evidence="12">
    <location>
        <position position="889"/>
    </location>
</feature>
<evidence type="ECO:0000256" key="3">
    <source>
        <dbReference type="ARBA" id="ARBA00022553"/>
    </source>
</evidence>
<evidence type="ECO:0000256" key="7">
    <source>
        <dbReference type="ARBA" id="ARBA00022840"/>
    </source>
</evidence>
<dbReference type="GO" id="GO:0000155">
    <property type="term" value="F:phosphorelay sensor kinase activity"/>
    <property type="evidence" value="ECO:0007669"/>
    <property type="project" value="InterPro"/>
</dbReference>
<evidence type="ECO:0000256" key="4">
    <source>
        <dbReference type="ARBA" id="ARBA00022679"/>
    </source>
</evidence>
<dbReference type="GO" id="GO:0005524">
    <property type="term" value="F:ATP binding"/>
    <property type="evidence" value="ECO:0007669"/>
    <property type="project" value="UniProtKB-KW"/>
</dbReference>
<evidence type="ECO:0000259" key="15">
    <source>
        <dbReference type="PROSITE" id="PS50110"/>
    </source>
</evidence>
<keyword evidence="7" id="KW-0067">ATP-binding</keyword>
<evidence type="ECO:0000256" key="1">
    <source>
        <dbReference type="ARBA" id="ARBA00000085"/>
    </source>
</evidence>
<dbReference type="Pfam" id="PF00512">
    <property type="entry name" value="HisKA"/>
    <property type="match status" value="1"/>
</dbReference>
<evidence type="ECO:0000256" key="10">
    <source>
        <dbReference type="ARBA" id="ARBA00068150"/>
    </source>
</evidence>
<dbReference type="CDD" id="cd17546">
    <property type="entry name" value="REC_hyHK_CKI1_RcsC-like"/>
    <property type="match status" value="1"/>
</dbReference>
<dbReference type="SMART" id="SM00065">
    <property type="entry name" value="GAF"/>
    <property type="match status" value="1"/>
</dbReference>
<gene>
    <name evidence="18" type="ORF">EGN73_06835</name>
</gene>
<dbReference type="CDD" id="cd00088">
    <property type="entry name" value="HPT"/>
    <property type="match status" value="1"/>
</dbReference>
<evidence type="ECO:0000256" key="6">
    <source>
        <dbReference type="ARBA" id="ARBA00022777"/>
    </source>
</evidence>
<dbReference type="Pfam" id="PF01627">
    <property type="entry name" value="Hpt"/>
    <property type="match status" value="1"/>
</dbReference>
<dbReference type="FunFam" id="1.10.287.130:FF:000002">
    <property type="entry name" value="Two-component osmosensing histidine kinase"/>
    <property type="match status" value="1"/>
</dbReference>
<evidence type="ECO:0000256" key="2">
    <source>
        <dbReference type="ARBA" id="ARBA00012438"/>
    </source>
</evidence>
<protein>
    <recommendedName>
        <fullName evidence="10">Sensory/regulatory protein RpfC</fullName>
        <ecNumber evidence="2">2.7.13.3</ecNumber>
    </recommendedName>
</protein>
<dbReference type="Pfam" id="PF00072">
    <property type="entry name" value="Response_reg"/>
    <property type="match status" value="2"/>
</dbReference>
<keyword evidence="5" id="KW-0547">Nucleotide-binding</keyword>
<proteinExistence type="predicted"/>
<evidence type="ECO:0000259" key="17">
    <source>
        <dbReference type="PROSITE" id="PS50894"/>
    </source>
</evidence>
<evidence type="ECO:0000256" key="11">
    <source>
        <dbReference type="PROSITE-ProRule" id="PRU00110"/>
    </source>
</evidence>
<dbReference type="EC" id="2.7.13.3" evidence="2"/>
<feature type="modified residue" description="Phosphohistidine" evidence="11">
    <location>
        <position position="1023"/>
    </location>
</feature>
<dbReference type="InterPro" id="IPR000014">
    <property type="entry name" value="PAS"/>
</dbReference>
<evidence type="ECO:0000256" key="5">
    <source>
        <dbReference type="ARBA" id="ARBA00022741"/>
    </source>
</evidence>
<dbReference type="CDD" id="cd00156">
    <property type="entry name" value="REC"/>
    <property type="match status" value="1"/>
</dbReference>
<keyword evidence="4" id="KW-0808">Transferase</keyword>
<dbReference type="PANTHER" id="PTHR45339:SF1">
    <property type="entry name" value="HYBRID SIGNAL TRANSDUCTION HISTIDINE KINASE J"/>
    <property type="match status" value="1"/>
</dbReference>
<dbReference type="InterPro" id="IPR003018">
    <property type="entry name" value="GAF"/>
</dbReference>
<keyword evidence="13" id="KW-0175">Coiled coil</keyword>
<evidence type="ECO:0000256" key="8">
    <source>
        <dbReference type="ARBA" id="ARBA00023012"/>
    </source>
</evidence>
<dbReference type="SMART" id="SM00388">
    <property type="entry name" value="HisKA"/>
    <property type="match status" value="1"/>
</dbReference>
<sequence length="1075" mass="122190">MSHLDPKEEKIKLMQHLIENSTDGVQISLASGQLFYINKTSSERLGISMEDVEKYHVSDFEKIFQDPQAWHQHVDELKKVEFLTLEGVNKNINTGKTIPVEVTVKYIQINGDGFIIASSRDISVRKKNAVALERDSKLLNDAQKMANLGGWEWDLVTKEMKWTDEVFAIYEVDKSYKPEPNKNLEFLKDTDKPRLEKAVQESIEEQRKNEVTALLITPTGKEKTVKISINPIVEEGRTVRLIGLIQDISLQEAAQMTIEKQLKLQQIMIDISSTYINMDIKDLEKNIQHSLEQLARFVEADRAYIFIYDHENQIGVNTYEWCAEGISPEIENLQEVPMEFMPHWVEKHLNREIFGVPDIDTLDDEVLREIIEPQGIKTMITFPMLYGSDLMGFVGFDWVKEKHQYSEVEQQILLVYAEMLVNVKKRTELERSLIKAKEEAEAANRSKSEFLANMSHEIRTPLNGVIGFTDLLINTELNNEQLQYVTSANTSAHSLLGIINDILDFSKIEAGKLDLEEVETDIVELAEQTADIVKYNTAKKNIEFLLNIQVDIPRFVTVDQIRLKQILVNLLSNAIKFTEKGEVELSISFQEDGEEGIFTFAIRDTGIGISEEQKSKLFKSFSQADSSTTRKFGGTGLGLVISQMLAEKMDSQIILDSEVGKGSVFSFSIRKPYSIESENQISTITSIKNVLIIDDNKNNRIILKDILAHWNIQSETVDNGIAALTLLDKGADYDVFIVDYHMPFMDGISTVREMKKLLASKYPDKQPKIILYSSADDAQLDQHIKELEIDVKLIKPAKISELFYSLNKLSNNQISGSLSPDTSKTKEGKGGNSNSELKILIAEDVSLNMLLLKTVIKNYYPEAKIIEAQHGKEAVNLYKRESPDLIFMDVQMPVMDGFEATQAIREIEKDGKSRVPIVALTAGALQSEKENCMNAGMDHFLTKPIEKDKLLEVTELIFNLNQEEEEINDEVFDKEGLLKVLGGDVELLKQILTEGVQELRENLNLLKLALSKYDKAEIESLLHKIKGMALSLKLHRMAEKSEKMEHIQDKTGLREAFPDLEKCYYSLNKYIQSGF</sequence>
<dbReference type="RefSeq" id="WP_219287796.1">
    <property type="nucleotide sequence ID" value="NZ_RPHB01000003.1"/>
</dbReference>
<organism evidence="18 19">
    <name type="scientific">Arthrospiribacter ruber</name>
    <dbReference type="NCBI Taxonomy" id="2487934"/>
    <lineage>
        <taxon>Bacteria</taxon>
        <taxon>Pseudomonadati</taxon>
        <taxon>Bacteroidota</taxon>
        <taxon>Cytophagia</taxon>
        <taxon>Cytophagales</taxon>
        <taxon>Cyclobacteriaceae</taxon>
        <taxon>Arthrospiribacter</taxon>
    </lineage>
</organism>
<dbReference type="FunFam" id="3.30.565.10:FF:000010">
    <property type="entry name" value="Sensor histidine kinase RcsC"/>
    <property type="match status" value="1"/>
</dbReference>
<dbReference type="InterPro" id="IPR003661">
    <property type="entry name" value="HisK_dim/P_dom"/>
</dbReference>
<dbReference type="CDD" id="cd00082">
    <property type="entry name" value="HisKA"/>
    <property type="match status" value="1"/>
</dbReference>
<feature type="coiled-coil region" evidence="13">
    <location>
        <begin position="989"/>
        <end position="1016"/>
    </location>
</feature>
<feature type="domain" description="Histidine kinase" evidence="14">
    <location>
        <begin position="453"/>
        <end position="673"/>
    </location>
</feature>
<comment type="caution">
    <text evidence="18">The sequence shown here is derived from an EMBL/GenBank/DDBJ whole genome shotgun (WGS) entry which is preliminary data.</text>
</comment>
<comment type="catalytic activity">
    <reaction evidence="1">
        <text>ATP + protein L-histidine = ADP + protein N-phospho-L-histidine.</text>
        <dbReference type="EC" id="2.7.13.3"/>
    </reaction>
</comment>
<keyword evidence="8" id="KW-0902">Two-component regulatory system</keyword>
<accession>A0A951IXW8</accession>
<dbReference type="NCBIfam" id="TIGR00229">
    <property type="entry name" value="sensory_box"/>
    <property type="match status" value="1"/>
</dbReference>
<dbReference type="Pfam" id="PF02518">
    <property type="entry name" value="HATPase_c"/>
    <property type="match status" value="1"/>
</dbReference>
<name>A0A951IXW8_9BACT</name>
<dbReference type="Pfam" id="PF01590">
    <property type="entry name" value="GAF"/>
    <property type="match status" value="1"/>
</dbReference>
<dbReference type="InterPro" id="IPR001789">
    <property type="entry name" value="Sig_transdc_resp-reg_receiver"/>
</dbReference>
<feature type="coiled-coil region" evidence="13">
    <location>
        <begin position="426"/>
        <end position="453"/>
    </location>
</feature>
<feature type="domain" description="HPt" evidence="17">
    <location>
        <begin position="984"/>
        <end position="1075"/>
    </location>
</feature>
<evidence type="ECO:0000259" key="16">
    <source>
        <dbReference type="PROSITE" id="PS50112"/>
    </source>
</evidence>
<comment type="subunit">
    <text evidence="9">At low DSF concentrations, interacts with RpfF.</text>
</comment>
<dbReference type="SMART" id="SM00448">
    <property type="entry name" value="REC"/>
    <property type="match status" value="2"/>
</dbReference>
<dbReference type="PROSITE" id="PS50109">
    <property type="entry name" value="HIS_KIN"/>
    <property type="match status" value="1"/>
</dbReference>
<feature type="domain" description="Response regulatory" evidence="15">
    <location>
        <begin position="689"/>
        <end position="810"/>
    </location>
</feature>
<dbReference type="InterPro" id="IPR005467">
    <property type="entry name" value="His_kinase_dom"/>
</dbReference>
<dbReference type="PANTHER" id="PTHR45339">
    <property type="entry name" value="HYBRID SIGNAL TRANSDUCTION HISTIDINE KINASE J"/>
    <property type="match status" value="1"/>
</dbReference>
<evidence type="ECO:0000313" key="18">
    <source>
        <dbReference type="EMBL" id="MBW3467528.1"/>
    </source>
</evidence>
<dbReference type="SMART" id="SM00387">
    <property type="entry name" value="HATPase_c"/>
    <property type="match status" value="1"/>
</dbReference>
<dbReference type="InterPro" id="IPR008207">
    <property type="entry name" value="Sig_transdc_His_kin_Hpt_dom"/>
</dbReference>
<dbReference type="Pfam" id="PF13426">
    <property type="entry name" value="PAS_9"/>
    <property type="match status" value="2"/>
</dbReference>
<dbReference type="InterPro" id="IPR003594">
    <property type="entry name" value="HATPase_dom"/>
</dbReference>
<reference evidence="18 19" key="1">
    <citation type="journal article" date="2020" name="Syst. Appl. Microbiol.">
        <title>Arthrospiribacter ruber gen. nov., sp. nov., a novel bacterium isolated from Arthrospira cultures.</title>
        <authorList>
            <person name="Waleron M."/>
            <person name="Misztak A."/>
            <person name="Waleron M.M."/>
            <person name="Furmaniak M."/>
            <person name="Mrozik A."/>
            <person name="Waleron K."/>
        </authorList>
    </citation>
    <scope>NUCLEOTIDE SEQUENCE [LARGE SCALE GENOMIC DNA]</scope>
    <source>
        <strain evidence="18 19">DPMB0001</strain>
    </source>
</reference>
<dbReference type="PROSITE" id="PS50894">
    <property type="entry name" value="HPT"/>
    <property type="match status" value="1"/>
</dbReference>
<dbReference type="AlphaFoldDB" id="A0A951IXW8"/>
<evidence type="ECO:0000256" key="9">
    <source>
        <dbReference type="ARBA" id="ARBA00064003"/>
    </source>
</evidence>
<feature type="modified residue" description="4-aspartylphosphate" evidence="12">
    <location>
        <position position="739"/>
    </location>
</feature>
<dbReference type="Proteomes" id="UP000727490">
    <property type="component" value="Unassembled WGS sequence"/>
</dbReference>
<dbReference type="EMBL" id="RPHB01000003">
    <property type="protein sequence ID" value="MBW3467528.1"/>
    <property type="molecule type" value="Genomic_DNA"/>
</dbReference>
<keyword evidence="19" id="KW-1185">Reference proteome</keyword>
<keyword evidence="6" id="KW-0418">Kinase</keyword>
<evidence type="ECO:0000259" key="14">
    <source>
        <dbReference type="PROSITE" id="PS50109"/>
    </source>
</evidence>
<evidence type="ECO:0000256" key="12">
    <source>
        <dbReference type="PROSITE-ProRule" id="PRU00169"/>
    </source>
</evidence>
<feature type="domain" description="PAS" evidence="16">
    <location>
        <begin position="10"/>
        <end position="52"/>
    </location>
</feature>
<keyword evidence="3 12" id="KW-0597">Phosphoprotein</keyword>
<evidence type="ECO:0000256" key="13">
    <source>
        <dbReference type="SAM" id="Coils"/>
    </source>
</evidence>